<comment type="caution">
    <text evidence="2">The sequence shown here is derived from an EMBL/GenBank/DDBJ whole genome shotgun (WGS) entry which is preliminary data.</text>
</comment>
<name>A0A919N969_9ACTN</name>
<accession>A0A919N969</accession>
<sequence>MLTTLAAPAEQGSEPSGVVQGRRVCGRCPSRPTRWSRSARTPSGSLERVRGLFADRVAAAPEALDGLALPAPEHAALTEVAGHLTDRVS</sequence>
<dbReference type="Proteomes" id="UP000629619">
    <property type="component" value="Unassembled WGS sequence"/>
</dbReference>
<organism evidence="2 3">
    <name type="scientific">Actinoplanes siamensis</name>
    <dbReference type="NCBI Taxonomy" id="1223317"/>
    <lineage>
        <taxon>Bacteria</taxon>
        <taxon>Bacillati</taxon>
        <taxon>Actinomycetota</taxon>
        <taxon>Actinomycetes</taxon>
        <taxon>Micromonosporales</taxon>
        <taxon>Micromonosporaceae</taxon>
        <taxon>Actinoplanes</taxon>
    </lineage>
</organism>
<evidence type="ECO:0000313" key="3">
    <source>
        <dbReference type="Proteomes" id="UP000629619"/>
    </source>
</evidence>
<gene>
    <name evidence="2" type="ORF">Asi03nite_43750</name>
</gene>
<evidence type="ECO:0000256" key="1">
    <source>
        <dbReference type="SAM" id="MobiDB-lite"/>
    </source>
</evidence>
<feature type="compositionally biased region" description="Polar residues" evidence="1">
    <location>
        <begin position="33"/>
        <end position="42"/>
    </location>
</feature>
<proteinExistence type="predicted"/>
<dbReference type="EMBL" id="BOMW01000041">
    <property type="protein sequence ID" value="GIF06837.1"/>
    <property type="molecule type" value="Genomic_DNA"/>
</dbReference>
<evidence type="ECO:0000313" key="2">
    <source>
        <dbReference type="EMBL" id="GIF06837.1"/>
    </source>
</evidence>
<keyword evidence="3" id="KW-1185">Reference proteome</keyword>
<dbReference type="AlphaFoldDB" id="A0A919N969"/>
<reference evidence="2" key="1">
    <citation type="submission" date="2021-01" db="EMBL/GenBank/DDBJ databases">
        <title>Whole genome shotgun sequence of Actinoplanes siamensis NBRC 109076.</title>
        <authorList>
            <person name="Komaki H."/>
            <person name="Tamura T."/>
        </authorList>
    </citation>
    <scope>NUCLEOTIDE SEQUENCE</scope>
    <source>
        <strain evidence="2">NBRC 109076</strain>
    </source>
</reference>
<feature type="region of interest" description="Disordered" evidence="1">
    <location>
        <begin position="1"/>
        <end position="42"/>
    </location>
</feature>
<protein>
    <submittedName>
        <fullName evidence="2">Uncharacterized protein</fullName>
    </submittedName>
</protein>